<keyword evidence="3" id="KW-1185">Reference proteome</keyword>
<protein>
    <submittedName>
        <fullName evidence="2">Uncharacterized protein</fullName>
    </submittedName>
</protein>
<comment type="caution">
    <text evidence="2">The sequence shown here is derived from an EMBL/GenBank/DDBJ whole genome shotgun (WGS) entry which is preliminary data.</text>
</comment>
<evidence type="ECO:0000313" key="2">
    <source>
        <dbReference type="EMBL" id="KAK7939692.1"/>
    </source>
</evidence>
<evidence type="ECO:0000313" key="3">
    <source>
        <dbReference type="Proteomes" id="UP001460270"/>
    </source>
</evidence>
<proteinExistence type="predicted"/>
<dbReference type="EMBL" id="JBBPFD010000002">
    <property type="protein sequence ID" value="KAK7939692.1"/>
    <property type="molecule type" value="Genomic_DNA"/>
</dbReference>
<dbReference type="AlphaFoldDB" id="A0AAW0PYR9"/>
<accession>A0AAW0PYR9</accession>
<feature type="transmembrane region" description="Helical" evidence="1">
    <location>
        <begin position="111"/>
        <end position="129"/>
    </location>
</feature>
<dbReference type="Proteomes" id="UP001460270">
    <property type="component" value="Unassembled WGS sequence"/>
</dbReference>
<name>A0AAW0PYR9_9GOBI</name>
<keyword evidence="1" id="KW-0472">Membrane</keyword>
<evidence type="ECO:0000256" key="1">
    <source>
        <dbReference type="SAM" id="Phobius"/>
    </source>
</evidence>
<keyword evidence="1" id="KW-0812">Transmembrane</keyword>
<gene>
    <name evidence="2" type="ORF">WMY93_003018</name>
</gene>
<organism evidence="2 3">
    <name type="scientific">Mugilogobius chulae</name>
    <name type="common">yellowstripe goby</name>
    <dbReference type="NCBI Taxonomy" id="88201"/>
    <lineage>
        <taxon>Eukaryota</taxon>
        <taxon>Metazoa</taxon>
        <taxon>Chordata</taxon>
        <taxon>Craniata</taxon>
        <taxon>Vertebrata</taxon>
        <taxon>Euteleostomi</taxon>
        <taxon>Actinopterygii</taxon>
        <taxon>Neopterygii</taxon>
        <taxon>Teleostei</taxon>
        <taxon>Neoteleostei</taxon>
        <taxon>Acanthomorphata</taxon>
        <taxon>Gobiaria</taxon>
        <taxon>Gobiiformes</taxon>
        <taxon>Gobioidei</taxon>
        <taxon>Gobiidae</taxon>
        <taxon>Gobionellinae</taxon>
        <taxon>Mugilogobius</taxon>
    </lineage>
</organism>
<sequence length="171" mass="19270">MCLREVSLNQTGALATLLSFRILHIRCAEFLCKTYTHCKLESLLSVEVKTCKASTWSRDIVRKFDEYLCYRWHLKCSSSLTDALGGQRSQASTVSLGVHMVSANNKASSSVGYFQAFQFVFFTFAALFGRVMDFGRRGHAGGWSRVDNKLSTGFEPAKSWWKCVQVVTGIW</sequence>
<reference evidence="3" key="1">
    <citation type="submission" date="2024-04" db="EMBL/GenBank/DDBJ databases">
        <title>Salinicola lusitanus LLJ914,a marine bacterium isolated from the Okinawa Trough.</title>
        <authorList>
            <person name="Li J."/>
        </authorList>
    </citation>
    <scope>NUCLEOTIDE SEQUENCE [LARGE SCALE GENOMIC DNA]</scope>
</reference>
<keyword evidence="1" id="KW-1133">Transmembrane helix</keyword>